<dbReference type="CDD" id="cd07812">
    <property type="entry name" value="SRPBCC"/>
    <property type="match status" value="1"/>
</dbReference>
<accession>A0ABR9HEP7</accession>
<dbReference type="EMBL" id="JADBDY010000001">
    <property type="protein sequence ID" value="MBE1457501.1"/>
    <property type="molecule type" value="Genomic_DNA"/>
</dbReference>
<feature type="compositionally biased region" description="Basic and acidic residues" evidence="1">
    <location>
        <begin position="328"/>
        <end position="341"/>
    </location>
</feature>
<dbReference type="Pfam" id="PF11066">
    <property type="entry name" value="DUF2867"/>
    <property type="match status" value="1"/>
</dbReference>
<proteinExistence type="predicted"/>
<dbReference type="SUPFAM" id="SSF55961">
    <property type="entry name" value="Bet v1-like"/>
    <property type="match status" value="1"/>
</dbReference>
<evidence type="ECO:0008006" key="4">
    <source>
        <dbReference type="Google" id="ProtNLM"/>
    </source>
</evidence>
<dbReference type="InterPro" id="IPR021295">
    <property type="entry name" value="DUF2867"/>
</dbReference>
<feature type="region of interest" description="Disordered" evidence="1">
    <location>
        <begin position="322"/>
        <end position="341"/>
    </location>
</feature>
<dbReference type="Proteomes" id="UP000598217">
    <property type="component" value="Unassembled WGS sequence"/>
</dbReference>
<name>A0ABR9HEP7_9ACTN</name>
<keyword evidence="3" id="KW-1185">Reference proteome</keyword>
<protein>
    <recommendedName>
        <fullName evidence="4">DUF2867 domain-containing protein</fullName>
    </recommendedName>
</protein>
<evidence type="ECO:0000313" key="3">
    <source>
        <dbReference type="Proteomes" id="UP000598217"/>
    </source>
</evidence>
<dbReference type="RefSeq" id="WP_191271465.1">
    <property type="nucleotide sequence ID" value="NZ_BMXJ01000004.1"/>
</dbReference>
<organism evidence="2 3">
    <name type="scientific">Nocardiopsis terrae</name>
    <dbReference type="NCBI Taxonomy" id="372655"/>
    <lineage>
        <taxon>Bacteria</taxon>
        <taxon>Bacillati</taxon>
        <taxon>Actinomycetota</taxon>
        <taxon>Actinomycetes</taxon>
        <taxon>Streptosporangiales</taxon>
        <taxon>Nocardiopsidaceae</taxon>
        <taxon>Nocardiopsis</taxon>
    </lineage>
</organism>
<reference evidence="2 3" key="1">
    <citation type="submission" date="2020-10" db="EMBL/GenBank/DDBJ databases">
        <title>Sequencing the genomes of 1000 actinobacteria strains.</title>
        <authorList>
            <person name="Klenk H.-P."/>
        </authorList>
    </citation>
    <scope>NUCLEOTIDE SEQUENCE [LARGE SCALE GENOMIC DNA]</scope>
    <source>
        <strain evidence="2 3">DSM 45157</strain>
    </source>
</reference>
<evidence type="ECO:0000256" key="1">
    <source>
        <dbReference type="SAM" id="MobiDB-lite"/>
    </source>
</evidence>
<evidence type="ECO:0000313" key="2">
    <source>
        <dbReference type="EMBL" id="MBE1457501.1"/>
    </source>
</evidence>
<gene>
    <name evidence="2" type="ORF">H4W79_001715</name>
</gene>
<sequence>MGLVRNTHERVVPAPAEAVGELLATLGGDGDRLWPNPAWPPMRLDRPLSAGADGGHGPIRYRVSAHDPGRRVRFTFHPESGLRGFHELVVEPLPDGRALLRHRVEAAPRGSMRLLWPLAVRPLHDAVVEDLLDNAERAFAARPPRPARWSVWVRLLRITGRPRTRPCPVPEGARLARGAFDGPHHTGAFTVEHRPGASTDPQEWADAVFRDPPRWVLALLYLREALVGLVGIERAGRSAFDTLSSRPEEVLLGTDSGHLDFRVSLLVRERSVTLTTVVRLKNRRGRMYWAVVRRLHPVVVRGMLRRAAHRLADRAWDGRCGAQGPRADGADPGHEAGPRQG</sequence>
<comment type="caution">
    <text evidence="2">The sequence shown here is derived from an EMBL/GenBank/DDBJ whole genome shotgun (WGS) entry which is preliminary data.</text>
</comment>